<feature type="domain" description="DUF4372" evidence="7">
    <location>
        <begin position="47"/>
        <end position="117"/>
    </location>
</feature>
<evidence type="ECO:0000256" key="5">
    <source>
        <dbReference type="SAM" id="MobiDB-lite"/>
    </source>
</evidence>
<evidence type="ECO:0000259" key="7">
    <source>
        <dbReference type="Pfam" id="PF14294"/>
    </source>
</evidence>
<evidence type="ECO:0000313" key="9">
    <source>
        <dbReference type="Proteomes" id="UP000673383"/>
    </source>
</evidence>
<accession>A0A8I1YGG8</accession>
<dbReference type="GO" id="GO:0006313">
    <property type="term" value="P:DNA transposition"/>
    <property type="evidence" value="ECO:0007669"/>
    <property type="project" value="InterPro"/>
</dbReference>
<protein>
    <submittedName>
        <fullName evidence="8">IS4 transposase</fullName>
    </submittedName>
</protein>
<dbReference type="InterPro" id="IPR002559">
    <property type="entry name" value="Transposase_11"/>
</dbReference>
<evidence type="ECO:0000256" key="3">
    <source>
        <dbReference type="ARBA" id="ARBA00023125"/>
    </source>
</evidence>
<organism evidence="8 9">
    <name type="scientific">Bradyrhizobium elkanii</name>
    <dbReference type="NCBI Taxonomy" id="29448"/>
    <lineage>
        <taxon>Bacteria</taxon>
        <taxon>Pseudomonadati</taxon>
        <taxon>Pseudomonadota</taxon>
        <taxon>Alphaproteobacteria</taxon>
        <taxon>Hyphomicrobiales</taxon>
        <taxon>Nitrobacteraceae</taxon>
        <taxon>Bradyrhizobium</taxon>
    </lineage>
</organism>
<evidence type="ECO:0000259" key="6">
    <source>
        <dbReference type="Pfam" id="PF01609"/>
    </source>
</evidence>
<evidence type="ECO:0000256" key="2">
    <source>
        <dbReference type="ARBA" id="ARBA00022578"/>
    </source>
</evidence>
<feature type="region of interest" description="Disordered" evidence="5">
    <location>
        <begin position="1"/>
        <end position="20"/>
    </location>
</feature>
<name>A0A8I1YGG8_BRAEL</name>
<proteinExistence type="inferred from homology"/>
<dbReference type="Pfam" id="PF01609">
    <property type="entry name" value="DDE_Tnp_1"/>
    <property type="match status" value="1"/>
</dbReference>
<keyword evidence="2" id="KW-0815">Transposition</keyword>
<dbReference type="EMBL" id="JAFICZ010000001">
    <property type="protein sequence ID" value="MBP1299007.1"/>
    <property type="molecule type" value="Genomic_DNA"/>
</dbReference>
<feature type="domain" description="Transposase IS4-like" evidence="6">
    <location>
        <begin position="158"/>
        <end position="370"/>
    </location>
</feature>
<keyword evidence="4" id="KW-0233">DNA recombination</keyword>
<comment type="caution">
    <text evidence="8">The sequence shown here is derived from an EMBL/GenBank/DDBJ whole genome shotgun (WGS) entry which is preliminary data.</text>
</comment>
<dbReference type="InterPro" id="IPR025399">
    <property type="entry name" value="DUF4372"/>
</dbReference>
<dbReference type="NCBIfam" id="NF033592">
    <property type="entry name" value="transpos_IS4_1"/>
    <property type="match status" value="1"/>
</dbReference>
<dbReference type="PANTHER" id="PTHR33258:SF1">
    <property type="entry name" value="TRANSPOSASE INSL FOR INSERTION SEQUENCE ELEMENT IS186A-RELATED"/>
    <property type="match status" value="1"/>
</dbReference>
<dbReference type="InterPro" id="IPR047952">
    <property type="entry name" value="Transpos_IS4"/>
</dbReference>
<evidence type="ECO:0000256" key="4">
    <source>
        <dbReference type="ARBA" id="ARBA00023172"/>
    </source>
</evidence>
<dbReference type="Proteomes" id="UP000673383">
    <property type="component" value="Unassembled WGS sequence"/>
</dbReference>
<dbReference type="Pfam" id="PF14294">
    <property type="entry name" value="DUF4372"/>
    <property type="match status" value="1"/>
</dbReference>
<keyword evidence="3" id="KW-0238">DNA-binding</keyword>
<comment type="similarity">
    <text evidence="1">Belongs to the transposase 11 family.</text>
</comment>
<dbReference type="GO" id="GO:0003677">
    <property type="term" value="F:DNA binding"/>
    <property type="evidence" value="ECO:0007669"/>
    <property type="project" value="UniProtKB-KW"/>
</dbReference>
<evidence type="ECO:0000313" key="8">
    <source>
        <dbReference type="EMBL" id="MBP1299007.1"/>
    </source>
</evidence>
<evidence type="ECO:0000256" key="1">
    <source>
        <dbReference type="ARBA" id="ARBA00010075"/>
    </source>
</evidence>
<reference evidence="8" key="1">
    <citation type="submission" date="2021-02" db="EMBL/GenBank/DDBJ databases">
        <title>Genomic Encyclopedia of Type Strains, Phase IV (KMG-V): Genome sequencing to study the core and pangenomes of soil and plant-associated prokaryotes.</title>
        <authorList>
            <person name="Whitman W."/>
        </authorList>
    </citation>
    <scope>NUCLEOTIDE SEQUENCE</scope>
    <source>
        <strain evidence="8">USDA 406</strain>
    </source>
</reference>
<dbReference type="SUPFAM" id="SSF53098">
    <property type="entry name" value="Ribonuclease H-like"/>
    <property type="match status" value="1"/>
</dbReference>
<dbReference type="PANTHER" id="PTHR33258">
    <property type="entry name" value="TRANSPOSASE INSL FOR INSERTION SEQUENCE ELEMENT IS186A-RELATED"/>
    <property type="match status" value="1"/>
</dbReference>
<dbReference type="GO" id="GO:0004803">
    <property type="term" value="F:transposase activity"/>
    <property type="evidence" value="ECO:0007669"/>
    <property type="project" value="InterPro"/>
</dbReference>
<sequence>MRSDLSPQAQGRPGNDSLCRGACSARPRQIGLFWLSRHRRPSMRYRDSIFGRLLEPINRRQFQSTVDRLAGDAYDKSFKSWDHLIALIYAQLSGSDSLRGVVAGFNAHSQHHYHLGAGQLSRSTLSDANARRPVGVFAQTFATLSAMASRQLRSEGTEMVRLIDASPIPLGKVCSWARWNGRIRGMKLHVVYDPKSDVPNCVEVTPATVNDIEIGRQVPIQADTTYVFDKGYCRFDWWQKISDSKAFFITRAKERIRFRAFKHRPLRKREGDGFKILADDEVKLISKGDSRLPIPLRRIKLRRENGGLITLLTNDLTRTAIEIAALYKTRWQIELLFRWIKQHLDIRKFLGANDNAIRLQVLAAMIAYLLLRIAARANCIKMLPLRLAELVGQLLFTRRALATIDQPPPVNPSHRKCRTSPNQMEFCYG</sequence>
<dbReference type="AlphaFoldDB" id="A0A8I1YGG8"/>
<gene>
    <name evidence="8" type="ORF">JOH49_008760</name>
</gene>
<dbReference type="InterPro" id="IPR012337">
    <property type="entry name" value="RNaseH-like_sf"/>
</dbReference>